<evidence type="ECO:0000256" key="1">
    <source>
        <dbReference type="ARBA" id="ARBA00022723"/>
    </source>
</evidence>
<evidence type="ECO:0000256" key="2">
    <source>
        <dbReference type="ARBA" id="ARBA00022771"/>
    </source>
</evidence>
<dbReference type="Pfam" id="PF04434">
    <property type="entry name" value="SWIM"/>
    <property type="match status" value="1"/>
</dbReference>
<reference evidence="6 7" key="1">
    <citation type="journal article" date="2017" name="Nat. Commun.">
        <title>Genome assembly with in vitro proximity ligation data and whole-genome triplication in lettuce.</title>
        <authorList>
            <person name="Reyes-Chin-Wo S."/>
            <person name="Wang Z."/>
            <person name="Yang X."/>
            <person name="Kozik A."/>
            <person name="Arikit S."/>
            <person name="Song C."/>
            <person name="Xia L."/>
            <person name="Froenicke L."/>
            <person name="Lavelle D.O."/>
            <person name="Truco M.J."/>
            <person name="Xia R."/>
            <person name="Zhu S."/>
            <person name="Xu C."/>
            <person name="Xu H."/>
            <person name="Xu X."/>
            <person name="Cox K."/>
            <person name="Korf I."/>
            <person name="Meyers B.C."/>
            <person name="Michelmore R.W."/>
        </authorList>
    </citation>
    <scope>NUCLEOTIDE SEQUENCE [LARGE SCALE GENOMIC DNA]</scope>
    <source>
        <strain evidence="7">cv. Salinas</strain>
        <tissue evidence="6">Seedlings</tissue>
    </source>
</reference>
<dbReference type="Proteomes" id="UP000235145">
    <property type="component" value="Unassembled WGS sequence"/>
</dbReference>
<keyword evidence="1" id="KW-0479">Metal-binding</keyword>
<evidence type="ECO:0000256" key="4">
    <source>
        <dbReference type="PROSITE-ProRule" id="PRU00325"/>
    </source>
</evidence>
<sequence>MFDTFKKEWTEAITNLTHEIIIKTTEESTYGVGQLDVDKKYWCIVTFCSLNQVIVTCSCSMYETNGILCKHSLYVMKKKHVQEHLSHYILLLLYDQANRKKSMSFENASQSSCMGVS</sequence>
<dbReference type="SMART" id="SM00575">
    <property type="entry name" value="ZnF_PMZ"/>
    <property type="match status" value="1"/>
</dbReference>
<evidence type="ECO:0000256" key="3">
    <source>
        <dbReference type="ARBA" id="ARBA00022833"/>
    </source>
</evidence>
<dbReference type="EMBL" id="NBSK02000003">
    <property type="protein sequence ID" value="KAJ0217451.1"/>
    <property type="molecule type" value="Genomic_DNA"/>
</dbReference>
<organism evidence="6 7">
    <name type="scientific">Lactuca sativa</name>
    <name type="common">Garden lettuce</name>
    <dbReference type="NCBI Taxonomy" id="4236"/>
    <lineage>
        <taxon>Eukaryota</taxon>
        <taxon>Viridiplantae</taxon>
        <taxon>Streptophyta</taxon>
        <taxon>Embryophyta</taxon>
        <taxon>Tracheophyta</taxon>
        <taxon>Spermatophyta</taxon>
        <taxon>Magnoliopsida</taxon>
        <taxon>eudicotyledons</taxon>
        <taxon>Gunneridae</taxon>
        <taxon>Pentapetalae</taxon>
        <taxon>asterids</taxon>
        <taxon>campanulids</taxon>
        <taxon>Asterales</taxon>
        <taxon>Asteraceae</taxon>
        <taxon>Cichorioideae</taxon>
        <taxon>Cichorieae</taxon>
        <taxon>Lactucinae</taxon>
        <taxon>Lactuca</taxon>
    </lineage>
</organism>
<dbReference type="InterPro" id="IPR007527">
    <property type="entry name" value="Znf_SWIM"/>
</dbReference>
<dbReference type="PANTHER" id="PTHR47718:SF7">
    <property type="entry name" value="PROTEIN FAR1-RELATED SEQUENCE"/>
    <property type="match status" value="1"/>
</dbReference>
<keyword evidence="7" id="KW-1185">Reference proteome</keyword>
<gene>
    <name evidence="6" type="ORF">LSAT_V11C300139310</name>
</gene>
<evidence type="ECO:0000313" key="6">
    <source>
        <dbReference type="EMBL" id="KAJ0217451.1"/>
    </source>
</evidence>
<evidence type="ECO:0000259" key="5">
    <source>
        <dbReference type="PROSITE" id="PS50966"/>
    </source>
</evidence>
<feature type="domain" description="SWIM-type" evidence="5">
    <location>
        <begin position="42"/>
        <end position="80"/>
    </location>
</feature>
<dbReference type="InterPro" id="IPR006564">
    <property type="entry name" value="Znf_PMZ"/>
</dbReference>
<dbReference type="AlphaFoldDB" id="A0A9R1W795"/>
<dbReference type="GO" id="GO:0008270">
    <property type="term" value="F:zinc ion binding"/>
    <property type="evidence" value="ECO:0007669"/>
    <property type="project" value="UniProtKB-KW"/>
</dbReference>
<name>A0A9R1W795_LACSA</name>
<comment type="caution">
    <text evidence="6">The sequence shown here is derived from an EMBL/GenBank/DDBJ whole genome shotgun (WGS) entry which is preliminary data.</text>
</comment>
<keyword evidence="2 4" id="KW-0863">Zinc-finger</keyword>
<proteinExistence type="predicted"/>
<accession>A0A9R1W795</accession>
<protein>
    <recommendedName>
        <fullName evidence="5">SWIM-type domain-containing protein</fullName>
    </recommendedName>
</protein>
<dbReference type="PANTHER" id="PTHR47718">
    <property type="entry name" value="OS01G0519700 PROTEIN"/>
    <property type="match status" value="1"/>
</dbReference>
<keyword evidence="3" id="KW-0862">Zinc</keyword>
<evidence type="ECO:0000313" key="7">
    <source>
        <dbReference type="Proteomes" id="UP000235145"/>
    </source>
</evidence>
<dbReference type="PROSITE" id="PS50966">
    <property type="entry name" value="ZF_SWIM"/>
    <property type="match status" value="1"/>
</dbReference>